<dbReference type="InterPro" id="IPR051678">
    <property type="entry name" value="AGP_Transferase"/>
</dbReference>
<dbReference type="Pfam" id="PF01636">
    <property type="entry name" value="APH"/>
    <property type="match status" value="1"/>
</dbReference>
<gene>
    <name evidence="2" type="ORF">GCM10017577_70050</name>
</gene>
<protein>
    <submittedName>
        <fullName evidence="2">Aminoglycoside phosphotransferase</fullName>
    </submittedName>
</protein>
<dbReference type="PANTHER" id="PTHR21310">
    <property type="entry name" value="AMINOGLYCOSIDE PHOSPHOTRANSFERASE-RELATED-RELATED"/>
    <property type="match status" value="1"/>
</dbReference>
<accession>A0A9W6P114</accession>
<dbReference type="CDD" id="cd05154">
    <property type="entry name" value="ACAD10_11_N-like"/>
    <property type="match status" value="1"/>
</dbReference>
<proteinExistence type="predicted"/>
<dbReference type="EMBL" id="BSFQ01000057">
    <property type="protein sequence ID" value="GLL15851.1"/>
    <property type="molecule type" value="Genomic_DNA"/>
</dbReference>
<dbReference type="InterPro" id="IPR041726">
    <property type="entry name" value="ACAD10_11_N"/>
</dbReference>
<dbReference type="Proteomes" id="UP001143463">
    <property type="component" value="Unassembled WGS sequence"/>
</dbReference>
<evidence type="ECO:0000259" key="1">
    <source>
        <dbReference type="Pfam" id="PF01636"/>
    </source>
</evidence>
<dbReference type="InterPro" id="IPR011009">
    <property type="entry name" value="Kinase-like_dom_sf"/>
</dbReference>
<dbReference type="InterPro" id="IPR002575">
    <property type="entry name" value="Aminoglycoside_PTrfase"/>
</dbReference>
<feature type="domain" description="Aminoglycoside phosphotransferase" evidence="1">
    <location>
        <begin position="31"/>
        <end position="265"/>
    </location>
</feature>
<evidence type="ECO:0000313" key="3">
    <source>
        <dbReference type="Proteomes" id="UP001143463"/>
    </source>
</evidence>
<evidence type="ECO:0000313" key="2">
    <source>
        <dbReference type="EMBL" id="GLL15851.1"/>
    </source>
</evidence>
<sequence length="336" mass="36141">MTATVDPRRADADGLRALLGCATVRIEAAPEAGYSAETVVFEADGSRLVLRAAPRSRGMFAVHDLDMQVRCLHHIRAHGLPVPTVVATDLDGRHLGRPAYVMDHVAGRVPPDGRPPFTAAGFLHDADPTAQRTYSTGLVDLVADLHGIPALDGLPIGPGPGDHLAWCTGLLDQVADVPAPPGDGVVTRAAEVLATTLPGPDPAPVLLWGDARPANTMVGDDFRITAMLDWELAGTGAPEFDVAWMNEMNRLRAMGEVDPVLPGFLTEAQVWDRWSARTGRPVRDLAWHRLFAAYKVAVLMDLHLAERVRYGALAPDAPVRTGNRSHRRLAELLPNP</sequence>
<dbReference type="Gene3D" id="3.90.1200.10">
    <property type="match status" value="1"/>
</dbReference>
<dbReference type="RefSeq" id="WP_037053712.1">
    <property type="nucleotide sequence ID" value="NZ_BAAAUZ010000075.1"/>
</dbReference>
<organism evidence="2 3">
    <name type="scientific">Pseudonocardia halophobica</name>
    <dbReference type="NCBI Taxonomy" id="29401"/>
    <lineage>
        <taxon>Bacteria</taxon>
        <taxon>Bacillati</taxon>
        <taxon>Actinomycetota</taxon>
        <taxon>Actinomycetes</taxon>
        <taxon>Pseudonocardiales</taxon>
        <taxon>Pseudonocardiaceae</taxon>
        <taxon>Pseudonocardia</taxon>
    </lineage>
</organism>
<dbReference type="AlphaFoldDB" id="A0A9W6P114"/>
<reference evidence="2" key="2">
    <citation type="submission" date="2023-01" db="EMBL/GenBank/DDBJ databases">
        <authorList>
            <person name="Sun Q."/>
            <person name="Evtushenko L."/>
        </authorList>
    </citation>
    <scope>NUCLEOTIDE SEQUENCE</scope>
    <source>
        <strain evidence="2">VKM Ac-1069</strain>
    </source>
</reference>
<comment type="caution">
    <text evidence="2">The sequence shown here is derived from an EMBL/GenBank/DDBJ whole genome shotgun (WGS) entry which is preliminary data.</text>
</comment>
<reference evidence="2" key="1">
    <citation type="journal article" date="2014" name="Int. J. Syst. Evol. Microbiol.">
        <title>Complete genome sequence of Corynebacterium casei LMG S-19264T (=DSM 44701T), isolated from a smear-ripened cheese.</title>
        <authorList>
            <consortium name="US DOE Joint Genome Institute (JGI-PGF)"/>
            <person name="Walter F."/>
            <person name="Albersmeier A."/>
            <person name="Kalinowski J."/>
            <person name="Ruckert C."/>
        </authorList>
    </citation>
    <scope>NUCLEOTIDE SEQUENCE</scope>
    <source>
        <strain evidence="2">VKM Ac-1069</strain>
    </source>
</reference>
<keyword evidence="3" id="KW-1185">Reference proteome</keyword>
<dbReference type="Gene3D" id="3.30.200.20">
    <property type="entry name" value="Phosphorylase Kinase, domain 1"/>
    <property type="match status" value="1"/>
</dbReference>
<name>A0A9W6P114_9PSEU</name>
<dbReference type="SUPFAM" id="SSF56112">
    <property type="entry name" value="Protein kinase-like (PK-like)"/>
    <property type="match status" value="1"/>
</dbReference>